<proteinExistence type="predicted"/>
<dbReference type="Pfam" id="PF01263">
    <property type="entry name" value="Aldose_epim"/>
    <property type="match status" value="1"/>
</dbReference>
<dbReference type="InterPro" id="IPR014718">
    <property type="entry name" value="GH-type_carb-bd"/>
</dbReference>
<dbReference type="InterPro" id="IPR011013">
    <property type="entry name" value="Gal_mutarotase_sf_dom"/>
</dbReference>
<comment type="caution">
    <text evidence="1">The sequence shown here is derived from an EMBL/GenBank/DDBJ whole genome shotgun (WGS) entry which is preliminary data.</text>
</comment>
<organism evidence="1 2">
    <name type="scientific">Candidatus Eisenbergiella intestinigallinarum</name>
    <dbReference type="NCBI Taxonomy" id="2838549"/>
    <lineage>
        <taxon>Bacteria</taxon>
        <taxon>Bacillati</taxon>
        <taxon>Bacillota</taxon>
        <taxon>Clostridia</taxon>
        <taxon>Lachnospirales</taxon>
        <taxon>Lachnospiraceae</taxon>
        <taxon>Eisenbergiella</taxon>
    </lineage>
</organism>
<reference evidence="1" key="2">
    <citation type="submission" date="2021-04" db="EMBL/GenBank/DDBJ databases">
        <authorList>
            <person name="Gilroy R."/>
        </authorList>
    </citation>
    <scope>NUCLEOTIDE SEQUENCE</scope>
    <source>
        <strain evidence="1">ChiBcec1-1630</strain>
    </source>
</reference>
<dbReference type="EMBL" id="DWVS01000093">
    <property type="protein sequence ID" value="HJC87137.1"/>
    <property type="molecule type" value="Genomic_DNA"/>
</dbReference>
<dbReference type="InterPro" id="IPR037481">
    <property type="entry name" value="LacX"/>
</dbReference>
<dbReference type="GO" id="GO:0005975">
    <property type="term" value="P:carbohydrate metabolic process"/>
    <property type="evidence" value="ECO:0007669"/>
    <property type="project" value="InterPro"/>
</dbReference>
<evidence type="ECO:0000313" key="2">
    <source>
        <dbReference type="Proteomes" id="UP000823922"/>
    </source>
</evidence>
<gene>
    <name evidence="1" type="ORF">H9926_03865</name>
</gene>
<dbReference type="GO" id="GO:0030246">
    <property type="term" value="F:carbohydrate binding"/>
    <property type="evidence" value="ECO:0007669"/>
    <property type="project" value="InterPro"/>
</dbReference>
<reference evidence="1" key="1">
    <citation type="journal article" date="2021" name="PeerJ">
        <title>Extensive microbial diversity within the chicken gut microbiome revealed by metagenomics and culture.</title>
        <authorList>
            <person name="Gilroy R."/>
            <person name="Ravi A."/>
            <person name="Getino M."/>
            <person name="Pursley I."/>
            <person name="Horton D.L."/>
            <person name="Alikhan N.F."/>
            <person name="Baker D."/>
            <person name="Gharbi K."/>
            <person name="Hall N."/>
            <person name="Watson M."/>
            <person name="Adriaenssens E.M."/>
            <person name="Foster-Nyarko E."/>
            <person name="Jarju S."/>
            <person name="Secka A."/>
            <person name="Antonio M."/>
            <person name="Oren A."/>
            <person name="Chaudhuri R.R."/>
            <person name="La Ragione R."/>
            <person name="Hildebrand F."/>
            <person name="Pallen M.J."/>
        </authorList>
    </citation>
    <scope>NUCLEOTIDE SEQUENCE</scope>
    <source>
        <strain evidence="1">ChiBcec1-1630</strain>
    </source>
</reference>
<dbReference type="Proteomes" id="UP000823922">
    <property type="component" value="Unassembled WGS sequence"/>
</dbReference>
<accession>A0A9D2QKA5</accession>
<dbReference type="Gene3D" id="2.70.98.10">
    <property type="match status" value="1"/>
</dbReference>
<name>A0A9D2QKA5_9FIRM</name>
<evidence type="ECO:0000313" key="1">
    <source>
        <dbReference type="EMBL" id="HJC87137.1"/>
    </source>
</evidence>
<protein>
    <submittedName>
        <fullName evidence="1">Aldose 1-epimerase family protein</fullName>
    </submittedName>
</protein>
<dbReference type="GO" id="GO:0016853">
    <property type="term" value="F:isomerase activity"/>
    <property type="evidence" value="ECO:0007669"/>
    <property type="project" value="InterPro"/>
</dbReference>
<dbReference type="SUPFAM" id="SSF74650">
    <property type="entry name" value="Galactose mutarotase-like"/>
    <property type="match status" value="1"/>
</dbReference>
<sequence length="304" mass="34561">MEYCLDNGTLSVRVSSLGGELQSVKKDGKEYLWQGDPAYWDGKAPNLFPYIARLTKETCTVHGKAYRMPIHGFLPTTELAAEVQEEECQEDGRVVRLVLRLDADERTLACYPFMFTLRIIYELKEDTLQITYEVENGGAEEMYFGIGGHPGFQAPLEDGLSFEDYFLEFEPEKEGEEVETPVRVGFSATCFLNGEDQPYPLQEGRRIPLHHDMFDDDAIVLAGTSKCVVLRSEKGSRGVRVRFPQMPYIGFWHAVKKPAPYVCIEPWSSLPSRQDVVEELSEQPGLVHLEGKGVYRNTWSIQLF</sequence>
<dbReference type="InterPro" id="IPR008183">
    <property type="entry name" value="Aldose_1/G6P_1-epimerase"/>
</dbReference>
<dbReference type="AlphaFoldDB" id="A0A9D2QKA5"/>
<dbReference type="CDD" id="cd09024">
    <property type="entry name" value="Aldose_epim_lacX"/>
    <property type="match status" value="1"/>
</dbReference>